<dbReference type="GO" id="GO:0006457">
    <property type="term" value="P:protein folding"/>
    <property type="evidence" value="ECO:0007669"/>
    <property type="project" value="InterPro"/>
</dbReference>
<dbReference type="GO" id="GO:0042803">
    <property type="term" value="F:protein homodimerization activity"/>
    <property type="evidence" value="ECO:0007669"/>
    <property type="project" value="InterPro"/>
</dbReference>
<protein>
    <submittedName>
        <fullName evidence="3">Molecular chaperone GrpE (Heat shock protein)</fullName>
    </submittedName>
</protein>
<dbReference type="Gene3D" id="2.30.22.10">
    <property type="entry name" value="Head domain of nucleotide exchange factor GrpE"/>
    <property type="match status" value="1"/>
</dbReference>
<dbReference type="GO" id="GO:0051087">
    <property type="term" value="F:protein-folding chaperone binding"/>
    <property type="evidence" value="ECO:0007669"/>
    <property type="project" value="InterPro"/>
</dbReference>
<dbReference type="InterPro" id="IPR000740">
    <property type="entry name" value="GrpE"/>
</dbReference>
<dbReference type="AlphaFoldDB" id="A0A2P2C7S9"/>
<name>A0A2P2C7S9_9ZZZZ</name>
<feature type="region of interest" description="Disordered" evidence="2">
    <location>
        <begin position="1"/>
        <end position="68"/>
    </location>
</feature>
<accession>A0A2P2C7S9</accession>
<organism evidence="3">
    <name type="scientific">metagenome</name>
    <dbReference type="NCBI Taxonomy" id="256318"/>
    <lineage>
        <taxon>unclassified sequences</taxon>
        <taxon>metagenomes</taxon>
    </lineage>
</organism>
<keyword evidence="3" id="KW-0346">Stress response</keyword>
<evidence type="ECO:0000256" key="1">
    <source>
        <dbReference type="ARBA" id="ARBA00023186"/>
    </source>
</evidence>
<dbReference type="InterPro" id="IPR009012">
    <property type="entry name" value="GrpE_head"/>
</dbReference>
<feature type="compositionally biased region" description="Basic and acidic residues" evidence="2">
    <location>
        <begin position="14"/>
        <end position="32"/>
    </location>
</feature>
<gene>
    <name evidence="3" type="ORF">NOCA2480078</name>
</gene>
<evidence type="ECO:0000313" key="3">
    <source>
        <dbReference type="EMBL" id="CUR58054.1"/>
    </source>
</evidence>
<sequence>MGEPVAGAVGVPRPEPDGEARTVGESGTRDDVVDSASAPESDESLDLSSETADVGADGEGAPSSAEAAGSQALYEVTAALHSVEVQVQAFHVRAENYEQVIRQMQSRIEQLQGDQVQALLKPVIQRFAGLHAQATEASEKARDRGEAGEKDFSFFAVAIEEALGLVDIESVAAAPSVEFDSRRHHASRIVPTADPELDNRVQRVLRQGFTYADAPRVFLPAQVSVYRYEPPQADDETSESDPTSVSGEGEPGE</sequence>
<proteinExistence type="predicted"/>
<dbReference type="GO" id="GO:0000774">
    <property type="term" value="F:adenyl-nucleotide exchange factor activity"/>
    <property type="evidence" value="ECO:0007669"/>
    <property type="project" value="InterPro"/>
</dbReference>
<keyword evidence="1" id="KW-0143">Chaperone</keyword>
<evidence type="ECO:0000256" key="2">
    <source>
        <dbReference type="SAM" id="MobiDB-lite"/>
    </source>
</evidence>
<feature type="compositionally biased region" description="Low complexity" evidence="2">
    <location>
        <begin position="59"/>
        <end position="68"/>
    </location>
</feature>
<reference evidence="3" key="1">
    <citation type="submission" date="2015-08" db="EMBL/GenBank/DDBJ databases">
        <authorList>
            <person name="Babu N.S."/>
            <person name="Beckwith C.J."/>
            <person name="Beseler K.G."/>
            <person name="Brison A."/>
            <person name="Carone J.V."/>
            <person name="Caskin T.P."/>
            <person name="Diamond M."/>
            <person name="Durham M.E."/>
            <person name="Foxe J.M."/>
            <person name="Go M."/>
            <person name="Henderson B.A."/>
            <person name="Jones I.B."/>
            <person name="McGettigan J.A."/>
            <person name="Micheletti S.J."/>
            <person name="Nasrallah M.E."/>
            <person name="Ortiz D."/>
            <person name="Piller C.R."/>
            <person name="Privatt S.R."/>
            <person name="Schneider S.L."/>
            <person name="Sharp S."/>
            <person name="Smith T.C."/>
            <person name="Stanton J.D."/>
            <person name="Ullery H.E."/>
            <person name="Wilson R.J."/>
            <person name="Serrano M.G."/>
            <person name="Buck G."/>
            <person name="Lee V."/>
            <person name="Wang Y."/>
            <person name="Carvalho R."/>
            <person name="Voegtly L."/>
            <person name="Shi R."/>
            <person name="Duckworth R."/>
            <person name="Johnson A."/>
            <person name="Loviza R."/>
            <person name="Walstead R."/>
            <person name="Shah Z."/>
            <person name="Kiflezghi M."/>
            <person name="Wade K."/>
            <person name="Ball S.L."/>
            <person name="Bradley K.W."/>
            <person name="Asai D.J."/>
            <person name="Bowman C.A."/>
            <person name="Russell D.A."/>
            <person name="Pope W.H."/>
            <person name="Jacobs-Sera D."/>
            <person name="Hendrix R.W."/>
            <person name="Hatfull G.F."/>
        </authorList>
    </citation>
    <scope>NUCLEOTIDE SEQUENCE</scope>
</reference>
<dbReference type="Pfam" id="PF01025">
    <property type="entry name" value="GrpE"/>
    <property type="match status" value="1"/>
</dbReference>
<feature type="region of interest" description="Disordered" evidence="2">
    <location>
        <begin position="228"/>
        <end position="253"/>
    </location>
</feature>
<dbReference type="EMBL" id="CZKA01000043">
    <property type="protein sequence ID" value="CUR58054.1"/>
    <property type="molecule type" value="Genomic_DNA"/>
</dbReference>